<dbReference type="AlphaFoldDB" id="A0A224XAU3"/>
<comment type="caution">
    <text evidence="1">The sequence shown here is derived from an EMBL/GenBank/DDBJ whole genome shotgun (WGS) entry which is preliminary data.</text>
</comment>
<accession>A0A224XAU3</accession>
<organism evidence="1 2">
    <name type="scientific">Pseudolactococcus reticulitermitis</name>
    <dbReference type="NCBI Taxonomy" id="2025039"/>
    <lineage>
        <taxon>Bacteria</taxon>
        <taxon>Bacillati</taxon>
        <taxon>Bacillota</taxon>
        <taxon>Bacilli</taxon>
        <taxon>Lactobacillales</taxon>
        <taxon>Streptococcaceae</taxon>
        <taxon>Pseudolactococcus</taxon>
    </lineage>
</organism>
<evidence type="ECO:0000313" key="2">
    <source>
        <dbReference type="Proteomes" id="UP000218689"/>
    </source>
</evidence>
<evidence type="ECO:0000313" key="1">
    <source>
        <dbReference type="EMBL" id="GAX46783.1"/>
    </source>
</evidence>
<reference evidence="2" key="1">
    <citation type="submission" date="2017-08" db="EMBL/GenBank/DDBJ databases">
        <title>Draft genome sequence of Lactococcus sp. strain Rs-Y01, isolated from the gut of the lower termite Reticulitermes speratus.</title>
        <authorList>
            <person name="Ohkuma M."/>
            <person name="Yuki M."/>
        </authorList>
    </citation>
    <scope>NUCLEOTIDE SEQUENCE [LARGE SCALE GENOMIC DNA]</scope>
    <source>
        <strain evidence="2">Rs-Y01</strain>
    </source>
</reference>
<dbReference type="EMBL" id="BEDT01000001">
    <property type="protein sequence ID" value="GAX46783.1"/>
    <property type="molecule type" value="Genomic_DNA"/>
</dbReference>
<proteinExistence type="predicted"/>
<name>A0A224XAU3_9LACT</name>
<protein>
    <submittedName>
        <fullName evidence="1">Uncharacterized protein</fullName>
    </submittedName>
</protein>
<gene>
    <name evidence="1" type="ORF">RsY01_363</name>
</gene>
<keyword evidence="2" id="KW-1185">Reference proteome</keyword>
<sequence length="83" mass="9678">MSKFSVCTTKYDSVSLFESTSKWVALNWLDSALRNIAGFSLIDELNGMQLQIFDSKLFETKDKIPVYFINLVIKEFNIEMREE</sequence>
<dbReference type="Proteomes" id="UP000218689">
    <property type="component" value="Unassembled WGS sequence"/>
</dbReference>